<evidence type="ECO:0000256" key="1">
    <source>
        <dbReference type="ARBA" id="ARBA00022670"/>
    </source>
</evidence>
<keyword evidence="1 5" id="KW-0645">Protease</keyword>
<feature type="domain" description="Peptidase S1" evidence="6">
    <location>
        <begin position="26"/>
        <end position="275"/>
    </location>
</feature>
<dbReference type="PROSITE" id="PS00135">
    <property type="entry name" value="TRYPSIN_SER"/>
    <property type="match status" value="1"/>
</dbReference>
<dbReference type="GO" id="GO:0004252">
    <property type="term" value="F:serine-type endopeptidase activity"/>
    <property type="evidence" value="ECO:0007669"/>
    <property type="project" value="InterPro"/>
</dbReference>
<sequence length="828" mass="92265">EASGLREGLGPLSFTECGQPLHRDRIVGGSDASLGKWPWHVSVSRKGKQLCGGTLISKSWVLSAAHCVISLSLIPPQQFTVAVGLNSLRSLMQDPDLSDGTLQRVKVADILVHENYSKPVHGNDIALLHLAEPVNFTDYVRPICLPRANHSFPHGASCWATGWGDVQEKAIESGLILQQVELKIIGPKECQCLFNYKGPFNKTRKVLPIMLCAGYKEGKRDTCQGDSGGPLVCEEQGQWFLAGITSFGQGCGRRNRPGIFTNVVVFEDWIQERVEDAVFPEQPQPIPMPLVKESDNCTIALPECGTAPRPGDWPWKAVIITPTSIPCHGVLVAEKWVLAPASCFLGLKEDIRSWHVMLPPKAQRISILSIHSNVNYTRDYEYDLALLELAVPVSFTEDTRAVCLPRLNHHFLPSSQCHLIQWGRGEPPMASRSLLEAEMTSSRWCYCLHDQEQELVPRSGENPKILCAEYHEEEKTRCWVMEGSRWGLLCEESGSWFLVGISKPPEDCLRPRVFSPLQLRSTWIKHVALTSYMEDQLNWEWTTPLNFVPICPPQTKFGACGIESYKHRDPWPWVAEVHGARDEVCMASLVSPGWVLTDTHCVARQGSVASRLRVKLGRAHSGTLGQVSRPVSSIEYTVGSPLVLLQLETRVEISASALPVCLHSGPISKAISCWVLSWKDSVNRVPMAVKVSILTLQKCPYQKGKGEGSWDWADSGSSLVCQQTFDSFVLMGISIRGSPELFAPVGVQQPWISRTVRDAPFVQFRQMKKWLPLECTQTSSMLGTPKASRRVTMVMTKLVSIPTADNLSQRILGWNECLQLNFCDWQYS</sequence>
<dbReference type="SUPFAM" id="SSF50494">
    <property type="entry name" value="Trypsin-like serine proteases"/>
    <property type="match status" value="3"/>
</dbReference>
<dbReference type="InterPro" id="IPR033116">
    <property type="entry name" value="TRYPSIN_SER"/>
</dbReference>
<dbReference type="InterPro" id="IPR001314">
    <property type="entry name" value="Peptidase_S1A"/>
</dbReference>
<dbReference type="InterPro" id="IPR009003">
    <property type="entry name" value="Peptidase_S1_PA"/>
</dbReference>
<dbReference type="InterPro" id="IPR018114">
    <property type="entry name" value="TRYPSIN_HIS"/>
</dbReference>
<keyword evidence="2" id="KW-0732">Signal</keyword>
<dbReference type="SMART" id="SM00020">
    <property type="entry name" value="Tryp_SPc"/>
    <property type="match status" value="2"/>
</dbReference>
<dbReference type="PANTHER" id="PTHR24253">
    <property type="entry name" value="TRANSMEMBRANE PROTEASE SERINE"/>
    <property type="match status" value="1"/>
</dbReference>
<proteinExistence type="predicted"/>
<keyword evidence="3 5" id="KW-0378">Hydrolase</keyword>
<dbReference type="PANTHER" id="PTHR24253:SF100">
    <property type="entry name" value="POLYSERASE-2"/>
    <property type="match status" value="1"/>
</dbReference>
<dbReference type="FunCoup" id="A0A7N4PDI8">
    <property type="interactions" value="341"/>
</dbReference>
<dbReference type="GO" id="GO:0006508">
    <property type="term" value="P:proteolysis"/>
    <property type="evidence" value="ECO:0007669"/>
    <property type="project" value="UniProtKB-KW"/>
</dbReference>
<feature type="domain" description="Peptidase S1" evidence="6">
    <location>
        <begin position="305"/>
        <end position="529"/>
    </location>
</feature>
<dbReference type="Pfam" id="PF00089">
    <property type="entry name" value="Trypsin"/>
    <property type="match status" value="3"/>
</dbReference>
<reference evidence="7 8" key="1">
    <citation type="journal article" date="2011" name="Proc. Natl. Acad. Sci. U.S.A.">
        <title>Genetic diversity and population structure of the endangered marsupial Sarcophilus harrisii (Tasmanian devil).</title>
        <authorList>
            <person name="Miller W."/>
            <person name="Hayes V.M."/>
            <person name="Ratan A."/>
            <person name="Petersen D.C."/>
            <person name="Wittekindt N.E."/>
            <person name="Miller J."/>
            <person name="Walenz B."/>
            <person name="Knight J."/>
            <person name="Qi J."/>
            <person name="Zhao F."/>
            <person name="Wang Q."/>
            <person name="Bedoya-Reina O.C."/>
            <person name="Katiyar N."/>
            <person name="Tomsho L.P."/>
            <person name="Kasson L.M."/>
            <person name="Hardie R.A."/>
            <person name="Woodbridge P."/>
            <person name="Tindall E.A."/>
            <person name="Bertelsen M.F."/>
            <person name="Dixon D."/>
            <person name="Pyecroft S."/>
            <person name="Helgen K.M."/>
            <person name="Lesk A.M."/>
            <person name="Pringle T.H."/>
            <person name="Patterson N."/>
            <person name="Zhang Y."/>
            <person name="Kreiss A."/>
            <person name="Woods G.M."/>
            <person name="Jones M.E."/>
            <person name="Schuster S.C."/>
        </authorList>
    </citation>
    <scope>NUCLEOTIDE SEQUENCE [LARGE SCALE GENOMIC DNA]</scope>
</reference>
<dbReference type="InParanoid" id="A0A7N4PDI8"/>
<evidence type="ECO:0000313" key="8">
    <source>
        <dbReference type="Proteomes" id="UP000007648"/>
    </source>
</evidence>
<dbReference type="CDD" id="cd00190">
    <property type="entry name" value="Tryp_SPc"/>
    <property type="match status" value="1"/>
</dbReference>
<accession>A0A7N4PDI8</accession>
<feature type="domain" description="Peptidase S1" evidence="6">
    <location>
        <begin position="571"/>
        <end position="757"/>
    </location>
</feature>
<gene>
    <name evidence="7" type="primary">LOC100915232</name>
</gene>
<dbReference type="PRINTS" id="PR00722">
    <property type="entry name" value="CHYMOTRYPSIN"/>
</dbReference>
<evidence type="ECO:0000256" key="4">
    <source>
        <dbReference type="ARBA" id="ARBA00023157"/>
    </source>
</evidence>
<name>A0A7N4PDI8_SARHA</name>
<dbReference type="FunFam" id="2.40.10.10:FF:000024">
    <property type="entry name" value="Serine protease 53"/>
    <property type="match status" value="1"/>
</dbReference>
<evidence type="ECO:0000259" key="6">
    <source>
        <dbReference type="PROSITE" id="PS50240"/>
    </source>
</evidence>
<dbReference type="PROSITE" id="PS50240">
    <property type="entry name" value="TRYPSIN_DOM"/>
    <property type="match status" value="3"/>
</dbReference>
<evidence type="ECO:0000313" key="7">
    <source>
        <dbReference type="Ensembl" id="ENSSHAP00000035768.1"/>
    </source>
</evidence>
<protein>
    <recommendedName>
        <fullName evidence="6">Peptidase S1 domain-containing protein</fullName>
    </recommendedName>
</protein>
<keyword evidence="8" id="KW-1185">Reference proteome</keyword>
<keyword evidence="5" id="KW-0720">Serine protease</keyword>
<keyword evidence="4" id="KW-1015">Disulfide bond</keyword>
<dbReference type="GeneTree" id="ENSGT00940000161761"/>
<dbReference type="Ensembl" id="ENSSHAT00000029638.1">
    <property type="protein sequence ID" value="ENSSHAP00000035768.1"/>
    <property type="gene ID" value="ENSSHAG00000023484.1"/>
</dbReference>
<reference evidence="7" key="2">
    <citation type="submission" date="2025-08" db="UniProtKB">
        <authorList>
            <consortium name="Ensembl"/>
        </authorList>
    </citation>
    <scope>IDENTIFICATION</scope>
</reference>
<dbReference type="AlphaFoldDB" id="A0A7N4PDI8"/>
<dbReference type="InterPro" id="IPR043504">
    <property type="entry name" value="Peptidase_S1_PA_chymotrypsin"/>
</dbReference>
<organism evidence="7 8">
    <name type="scientific">Sarcophilus harrisii</name>
    <name type="common">Tasmanian devil</name>
    <name type="synonym">Sarcophilus laniarius</name>
    <dbReference type="NCBI Taxonomy" id="9305"/>
    <lineage>
        <taxon>Eukaryota</taxon>
        <taxon>Metazoa</taxon>
        <taxon>Chordata</taxon>
        <taxon>Craniata</taxon>
        <taxon>Vertebrata</taxon>
        <taxon>Euteleostomi</taxon>
        <taxon>Mammalia</taxon>
        <taxon>Metatheria</taxon>
        <taxon>Dasyuromorphia</taxon>
        <taxon>Dasyuridae</taxon>
        <taxon>Sarcophilus</taxon>
    </lineage>
</organism>
<dbReference type="Proteomes" id="UP000007648">
    <property type="component" value="Unassembled WGS sequence"/>
</dbReference>
<dbReference type="InterPro" id="IPR001254">
    <property type="entry name" value="Trypsin_dom"/>
</dbReference>
<evidence type="ECO:0000256" key="3">
    <source>
        <dbReference type="ARBA" id="ARBA00022801"/>
    </source>
</evidence>
<evidence type="ECO:0000256" key="5">
    <source>
        <dbReference type="RuleBase" id="RU363034"/>
    </source>
</evidence>
<evidence type="ECO:0000256" key="2">
    <source>
        <dbReference type="ARBA" id="ARBA00022729"/>
    </source>
</evidence>
<reference evidence="7" key="3">
    <citation type="submission" date="2025-09" db="UniProtKB">
        <authorList>
            <consortium name="Ensembl"/>
        </authorList>
    </citation>
    <scope>IDENTIFICATION</scope>
</reference>
<dbReference type="PROSITE" id="PS00134">
    <property type="entry name" value="TRYPSIN_HIS"/>
    <property type="match status" value="1"/>
</dbReference>
<dbReference type="Gene3D" id="2.40.10.10">
    <property type="entry name" value="Trypsin-like serine proteases"/>
    <property type="match status" value="3"/>
</dbReference>